<evidence type="ECO:0000313" key="5">
    <source>
        <dbReference type="Proteomes" id="UP000069906"/>
    </source>
</evidence>
<reference evidence="3 4" key="3">
    <citation type="journal article" date="2016" name="Stand. Genomic Sci.">
        <title>Complete genome sequence of 'Halanaeroarchaeum sulfurireducens' M27-SA2, a sulfur-reducing and acetate-oxidizing haloarchaeon from the deep-sea hypersaline anoxic lake Medee.</title>
        <authorList>
            <person name="Messina E."/>
            <person name="Sorokin D.Y."/>
            <person name="Kublanov I.V."/>
            <person name="Toshchakov S."/>
            <person name="Lopatina A."/>
            <person name="Arcadi E."/>
            <person name="Smedile F."/>
            <person name="La Spada G."/>
            <person name="La Cono V."/>
            <person name="Yakimov M.M."/>
        </authorList>
    </citation>
    <scope>NUCLEOTIDE SEQUENCE [LARGE SCALE GENOMIC DNA]</scope>
    <source>
        <strain evidence="3 4">M27-SA2</strain>
    </source>
</reference>
<evidence type="ECO:0000313" key="4">
    <source>
        <dbReference type="Proteomes" id="UP000060390"/>
    </source>
</evidence>
<dbReference type="InterPro" id="IPR014729">
    <property type="entry name" value="Rossmann-like_a/b/a_fold"/>
</dbReference>
<evidence type="ECO:0000259" key="1">
    <source>
        <dbReference type="Pfam" id="PF00582"/>
    </source>
</evidence>
<dbReference type="OrthoDB" id="213488at2157"/>
<feature type="domain" description="UspA" evidence="1">
    <location>
        <begin position="2"/>
        <end position="122"/>
    </location>
</feature>
<protein>
    <submittedName>
        <fullName evidence="2">UspA domain-containing protein</fullName>
    </submittedName>
</protein>
<dbReference type="EMBL" id="CP008874">
    <property type="protein sequence ID" value="AKH96768.1"/>
    <property type="molecule type" value="Genomic_DNA"/>
</dbReference>
<dbReference type="InterPro" id="IPR006016">
    <property type="entry name" value="UspA"/>
</dbReference>
<dbReference type="EMBL" id="CP011564">
    <property type="protein sequence ID" value="ALG81170.1"/>
    <property type="molecule type" value="Genomic_DNA"/>
</dbReference>
<dbReference type="CDD" id="cd00293">
    <property type="entry name" value="USP-like"/>
    <property type="match status" value="1"/>
</dbReference>
<dbReference type="HOGENOM" id="CLU_049301_19_0_2"/>
<sequence>MKVLLGIEGGENSIGVLRRTVERAQRAGDDLTVAILEDEGADQSADAFESDVRSTLAEADCEADIRRLEENGGSELVRTAERDGFDRIVLGDGKQTPMEKIRLSHLAEYVLLNSPVTVTLVR</sequence>
<dbReference type="Gene3D" id="3.40.50.620">
    <property type="entry name" value="HUPs"/>
    <property type="match status" value="1"/>
</dbReference>
<name>A0A0F7PBQ2_9EURY</name>
<dbReference type="GeneID" id="26009632"/>
<keyword evidence="5" id="KW-1185">Reference proteome</keyword>
<dbReference type="RefSeq" id="WP_050047606.1">
    <property type="nucleotide sequence ID" value="NZ_CP008874.1"/>
</dbReference>
<dbReference type="Pfam" id="PF00582">
    <property type="entry name" value="Usp"/>
    <property type="match status" value="1"/>
</dbReference>
<evidence type="ECO:0000313" key="2">
    <source>
        <dbReference type="EMBL" id="AKH96768.1"/>
    </source>
</evidence>
<dbReference type="KEGG" id="hsf:HLASA_0259"/>
<dbReference type="Proteomes" id="UP000069906">
    <property type="component" value="Chromosome"/>
</dbReference>
<reference evidence="4" key="2">
    <citation type="submission" date="2015-05" db="EMBL/GenBank/DDBJ databases">
        <title>Complete genome sequence of Halanaeroarchaeum sulfurireducens type strain M27-SA2, a sulfate-reducer haloarchaeon from marine anoxic lake Medee.</title>
        <authorList>
            <person name="Messina E."/>
            <person name="Kublanov I.V."/>
            <person name="Toshchakov S."/>
            <person name="Arcadi E."/>
            <person name="La Spada G."/>
            <person name="La Cono V."/>
            <person name="Yakimov M.M."/>
        </authorList>
    </citation>
    <scope>NUCLEOTIDE SEQUENCE [LARGE SCALE GENOMIC DNA]</scope>
    <source>
        <strain evidence="4">M27-SA2</strain>
    </source>
</reference>
<dbReference type="SUPFAM" id="SSF52402">
    <property type="entry name" value="Adenine nucleotide alpha hydrolases-like"/>
    <property type="match status" value="1"/>
</dbReference>
<evidence type="ECO:0000313" key="3">
    <source>
        <dbReference type="EMBL" id="ALG81170.1"/>
    </source>
</evidence>
<reference evidence="2 5" key="1">
    <citation type="journal article" date="2015" name="ISME J.">
        <title>Elemental sulfur and acetate can support life of a novel strictly anaerobic haloarchaeon.</title>
        <authorList>
            <person name="Sorokin D.Y."/>
            <person name="Kublanov I.V."/>
            <person name="Gavrilov S.N."/>
            <person name="Rojo D."/>
            <person name="Roman P."/>
            <person name="Golyshin P.N."/>
            <person name="Slepak V.Z."/>
            <person name="Smedile F."/>
            <person name="Ferrer M."/>
            <person name="Messina E."/>
            <person name="La Cono V."/>
            <person name="Yakimov M.M."/>
        </authorList>
    </citation>
    <scope>NUCLEOTIDE SEQUENCE [LARGE SCALE GENOMIC DNA]</scope>
    <source>
        <strain evidence="2 5">HSR2</strain>
    </source>
</reference>
<dbReference type="STRING" id="1604004.HLASA_0259"/>
<proteinExistence type="predicted"/>
<gene>
    <name evidence="2" type="primary">uspA6</name>
    <name evidence="3" type="ORF">HLASA_0259</name>
    <name evidence="2" type="ORF">HLASF_0259</name>
</gene>
<organism evidence="2 5">
    <name type="scientific">Halanaeroarchaeum sulfurireducens</name>
    <dbReference type="NCBI Taxonomy" id="1604004"/>
    <lineage>
        <taxon>Archaea</taxon>
        <taxon>Methanobacteriati</taxon>
        <taxon>Methanobacteriota</taxon>
        <taxon>Stenosarchaea group</taxon>
        <taxon>Halobacteria</taxon>
        <taxon>Halobacteriales</taxon>
        <taxon>Halobacteriaceae</taxon>
        <taxon>Halanaeroarchaeum</taxon>
    </lineage>
</organism>
<dbReference type="KEGG" id="hsu:HLASF_0259"/>
<dbReference type="AlphaFoldDB" id="A0A0F7PBQ2"/>
<accession>A0A0F7PBQ2</accession>
<dbReference type="Proteomes" id="UP000060390">
    <property type="component" value="Chromosome"/>
</dbReference>